<dbReference type="Proteomes" id="UP000742786">
    <property type="component" value="Unassembled WGS sequence"/>
</dbReference>
<evidence type="ECO:0000259" key="1">
    <source>
        <dbReference type="Pfam" id="PF00389"/>
    </source>
</evidence>
<name>A0A916N3H9_9PROT</name>
<dbReference type="SUPFAM" id="SSF52283">
    <property type="entry name" value="Formate/glycerate dehydrogenase catalytic domain-like"/>
    <property type="match status" value="1"/>
</dbReference>
<keyword evidence="3" id="KW-1185">Reference proteome</keyword>
<dbReference type="Pfam" id="PF00389">
    <property type="entry name" value="2-Hacid_dh"/>
    <property type="match status" value="1"/>
</dbReference>
<gene>
    <name evidence="2" type="ORF">GTOL_12954</name>
</gene>
<reference evidence="2" key="1">
    <citation type="submission" date="2021-04" db="EMBL/GenBank/DDBJ databases">
        <authorList>
            <person name="Hornung B."/>
        </authorList>
    </citation>
    <scope>NUCLEOTIDE SEQUENCE</scope>
    <source>
        <strain evidence="2">G5G6</strain>
    </source>
</reference>
<dbReference type="InterPro" id="IPR006139">
    <property type="entry name" value="D-isomer_2_OHA_DH_cat_dom"/>
</dbReference>
<protein>
    <recommendedName>
        <fullName evidence="1">D-isomer specific 2-hydroxyacid dehydrogenase catalytic domain-containing protein</fullName>
    </recommendedName>
</protein>
<dbReference type="AlphaFoldDB" id="A0A916N3H9"/>
<dbReference type="Gene3D" id="3.40.50.720">
    <property type="entry name" value="NAD(P)-binding Rossmann-like Domain"/>
    <property type="match status" value="1"/>
</dbReference>
<evidence type="ECO:0000313" key="2">
    <source>
        <dbReference type="EMBL" id="CAG4885071.1"/>
    </source>
</evidence>
<dbReference type="GO" id="GO:0016616">
    <property type="term" value="F:oxidoreductase activity, acting on the CH-OH group of donors, NAD or NADP as acceptor"/>
    <property type="evidence" value="ECO:0007669"/>
    <property type="project" value="InterPro"/>
</dbReference>
<dbReference type="EMBL" id="CAJQUM010000001">
    <property type="protein sequence ID" value="CAG4885071.1"/>
    <property type="molecule type" value="Genomic_DNA"/>
</dbReference>
<organism evidence="2 3">
    <name type="scientific">Georgfuchsia toluolica</name>
    <dbReference type="NCBI Taxonomy" id="424218"/>
    <lineage>
        <taxon>Bacteria</taxon>
        <taxon>Pseudomonadati</taxon>
        <taxon>Pseudomonadota</taxon>
        <taxon>Betaproteobacteria</taxon>
        <taxon>Nitrosomonadales</taxon>
        <taxon>Sterolibacteriaceae</taxon>
        <taxon>Georgfuchsia</taxon>
    </lineage>
</organism>
<evidence type="ECO:0000313" key="3">
    <source>
        <dbReference type="Proteomes" id="UP000742786"/>
    </source>
</evidence>
<feature type="domain" description="D-isomer specific 2-hydroxyacid dehydrogenase catalytic" evidence="1">
    <location>
        <begin position="11"/>
        <end position="90"/>
    </location>
</feature>
<proteinExistence type="predicted"/>
<accession>A0A916N3H9</accession>
<comment type="caution">
    <text evidence="2">The sequence shown here is derived from an EMBL/GenBank/DDBJ whole genome shotgun (WGS) entry which is preliminary data.</text>
</comment>
<dbReference type="RefSeq" id="WP_220636856.1">
    <property type="nucleotide sequence ID" value="NZ_CAJQUM010000001.1"/>
</dbReference>
<dbReference type="GO" id="GO:0051287">
    <property type="term" value="F:NAD binding"/>
    <property type="evidence" value="ECO:0007669"/>
    <property type="project" value="InterPro"/>
</dbReference>
<sequence length="118" mass="12632">MIKTKLKFLQLEDIHPSAVEALKQDGYHQTETHTHAPIGAELIKAIGNAHFVGLRSRTRLTEEVQSQAAKLTAIGCFCIGTNQVDLPAANGSSAEAASDAHIRSTTDVRGCHSIVLMA</sequence>